<organism evidence="1 2">
    <name type="scientific">Panagrolaimus sp. ES5</name>
    <dbReference type="NCBI Taxonomy" id="591445"/>
    <lineage>
        <taxon>Eukaryota</taxon>
        <taxon>Metazoa</taxon>
        <taxon>Ecdysozoa</taxon>
        <taxon>Nematoda</taxon>
        <taxon>Chromadorea</taxon>
        <taxon>Rhabditida</taxon>
        <taxon>Tylenchina</taxon>
        <taxon>Panagrolaimomorpha</taxon>
        <taxon>Panagrolaimoidea</taxon>
        <taxon>Panagrolaimidae</taxon>
        <taxon>Panagrolaimus</taxon>
    </lineage>
</organism>
<evidence type="ECO:0000313" key="2">
    <source>
        <dbReference type="WBParaSite" id="ES5_v2.g4504.t1"/>
    </source>
</evidence>
<protein>
    <submittedName>
        <fullName evidence="2">Uncharacterized protein</fullName>
    </submittedName>
</protein>
<evidence type="ECO:0000313" key="1">
    <source>
        <dbReference type="Proteomes" id="UP000887579"/>
    </source>
</evidence>
<dbReference type="Proteomes" id="UP000887579">
    <property type="component" value="Unplaced"/>
</dbReference>
<dbReference type="WBParaSite" id="ES5_v2.g4504.t1">
    <property type="protein sequence ID" value="ES5_v2.g4504.t1"/>
    <property type="gene ID" value="ES5_v2.g4504"/>
</dbReference>
<sequence>MRREKYNMNNAFETTAIDSGTIWTTEEIPIEDRRHRRSSSPYRGEESNYFSSNPIGRPNAERNRGYDTTSANYGIPRPSYEPERQRTEISDEFRFLDDRPAFAAKLGRFYPSRQFSFHYRKPIFIALAIIQIFLAVCLFIFAIIRFRRAFNNPQSDLLLDFLKAEDFATTNREGTSIISTKVGSAAVIPCIMQFFAGITGLFALYKKPPQFLIVLNMIFAAFALILWFEPIILVAFELNLKNVQLQDQHRDTTYQLLIVGTSLMAFLLLFINTLSIIHAASQLPKSDETRSSLFDLHINMITIVLAVVTIGFSAYATSKSMTNVALWPRIEIRNQVALYGLGLRELLISTYIFFISIYASYIGIIKNKLLRFGSLILHMYV</sequence>
<accession>A0AC34GNI5</accession>
<reference evidence="2" key="1">
    <citation type="submission" date="2022-11" db="UniProtKB">
        <authorList>
            <consortium name="WormBaseParasite"/>
        </authorList>
    </citation>
    <scope>IDENTIFICATION</scope>
</reference>
<name>A0AC34GNI5_9BILA</name>
<proteinExistence type="predicted"/>